<protein>
    <submittedName>
        <fullName evidence="1">RraA family protein</fullName>
    </submittedName>
</protein>
<dbReference type="InterPro" id="IPR036704">
    <property type="entry name" value="RraA/RraA-like_sf"/>
</dbReference>
<evidence type="ECO:0000313" key="1">
    <source>
        <dbReference type="EMBL" id="MFH0253056.1"/>
    </source>
</evidence>
<sequence length="241" mass="25756">MTVTQDHLAALARFDTPTICNALERIEPATRLEGYTAQSMVAAPGHLRLPDGARAICGRAKTARIAGRAPHGRKEAENNALKIGYYEYVAACDLPTVLVIEDTDADPIGAFWGEVHSALHRALGALGAVTNGVVRDLEDLDPRFLILAGKVAPSHAHVHWVDYGAGATVFGMQVEDGQIIHADRHGAVVIPESAVGRLEEAARAVQARERPLLELAQAEHMDMAALRALITGKTQGEEAAE</sequence>
<name>A0ABW7I5I4_9RHOB</name>
<reference evidence="1 2" key="1">
    <citation type="submission" date="2024-10" db="EMBL/GenBank/DDBJ databases">
        <authorList>
            <person name="Yang X.-N."/>
        </authorList>
    </citation>
    <scope>NUCLEOTIDE SEQUENCE [LARGE SCALE GENOMIC DNA]</scope>
    <source>
        <strain evidence="1 2">CAU 1059</strain>
    </source>
</reference>
<keyword evidence="2" id="KW-1185">Reference proteome</keyword>
<organism evidence="1 2">
    <name type="scientific">Roseovarius aquimarinus</name>
    <dbReference type="NCBI Taxonomy" id="1229156"/>
    <lineage>
        <taxon>Bacteria</taxon>
        <taxon>Pseudomonadati</taxon>
        <taxon>Pseudomonadota</taxon>
        <taxon>Alphaproteobacteria</taxon>
        <taxon>Rhodobacterales</taxon>
        <taxon>Roseobacteraceae</taxon>
        <taxon>Roseovarius</taxon>
    </lineage>
</organism>
<dbReference type="Proteomes" id="UP001607157">
    <property type="component" value="Unassembled WGS sequence"/>
</dbReference>
<accession>A0ABW7I5I4</accession>
<dbReference type="RefSeq" id="WP_377168429.1">
    <property type="nucleotide sequence ID" value="NZ_JBHTJC010000001.1"/>
</dbReference>
<dbReference type="InterPro" id="IPR005493">
    <property type="entry name" value="RraA/RraA-like"/>
</dbReference>
<dbReference type="Pfam" id="PF03737">
    <property type="entry name" value="RraA-like"/>
    <property type="match status" value="1"/>
</dbReference>
<dbReference type="Gene3D" id="3.50.30.40">
    <property type="entry name" value="Ribonuclease E inhibitor RraA/RraA-like"/>
    <property type="match status" value="1"/>
</dbReference>
<dbReference type="CDD" id="cd16841">
    <property type="entry name" value="RraA_family"/>
    <property type="match status" value="1"/>
</dbReference>
<comment type="caution">
    <text evidence="1">The sequence shown here is derived from an EMBL/GenBank/DDBJ whole genome shotgun (WGS) entry which is preliminary data.</text>
</comment>
<dbReference type="SUPFAM" id="SSF89562">
    <property type="entry name" value="RraA-like"/>
    <property type="match status" value="1"/>
</dbReference>
<proteinExistence type="predicted"/>
<evidence type="ECO:0000313" key="2">
    <source>
        <dbReference type="Proteomes" id="UP001607157"/>
    </source>
</evidence>
<gene>
    <name evidence="1" type="ORF">ACGRVM_04075</name>
</gene>
<dbReference type="EMBL" id="JBIHMM010000001">
    <property type="protein sequence ID" value="MFH0253056.1"/>
    <property type="molecule type" value="Genomic_DNA"/>
</dbReference>